<evidence type="ECO:0000256" key="6">
    <source>
        <dbReference type="ARBA" id="ARBA00023295"/>
    </source>
</evidence>
<keyword evidence="5 8" id="KW-0378">Hydrolase</keyword>
<gene>
    <name evidence="8" type="ORF">DY78_GL002846</name>
</gene>
<dbReference type="InterPro" id="IPR000933">
    <property type="entry name" value="Glyco_hydro_29"/>
</dbReference>
<proteinExistence type="inferred from homology"/>
<feature type="domain" description="Glycoside hydrolase family 29 N-terminal" evidence="7">
    <location>
        <begin position="10"/>
        <end position="304"/>
    </location>
</feature>
<dbReference type="Gene3D" id="3.20.20.80">
    <property type="entry name" value="Glycosidases"/>
    <property type="match status" value="1"/>
</dbReference>
<dbReference type="GO" id="GO:0005764">
    <property type="term" value="C:lysosome"/>
    <property type="evidence" value="ECO:0007669"/>
    <property type="project" value="TreeGrafter"/>
</dbReference>
<dbReference type="InterPro" id="IPR017853">
    <property type="entry name" value="GH"/>
</dbReference>
<comment type="function">
    <text evidence="1">Alpha-L-fucosidase is responsible for hydrolyzing the alpha-1,6-linked fucose joined to the reducing-end N-acetylglucosamine of the carbohydrate moieties of glycoproteins.</text>
</comment>
<name>A0A0R2NVF3_9LACO</name>
<evidence type="ECO:0000259" key="7">
    <source>
        <dbReference type="Pfam" id="PF01120"/>
    </source>
</evidence>
<evidence type="ECO:0000256" key="5">
    <source>
        <dbReference type="ARBA" id="ARBA00022801"/>
    </source>
</evidence>
<dbReference type="PANTHER" id="PTHR10030:SF37">
    <property type="entry name" value="ALPHA-L-FUCOSIDASE-RELATED"/>
    <property type="match status" value="1"/>
</dbReference>
<dbReference type="PANTHER" id="PTHR10030">
    <property type="entry name" value="ALPHA-L-FUCOSIDASE"/>
    <property type="match status" value="1"/>
</dbReference>
<dbReference type="AlphaFoldDB" id="A0A0R2NVF3"/>
<evidence type="ECO:0000256" key="3">
    <source>
        <dbReference type="ARBA" id="ARBA00012662"/>
    </source>
</evidence>
<dbReference type="EC" id="3.2.1.51" evidence="3"/>
<dbReference type="InterPro" id="IPR057739">
    <property type="entry name" value="Glyco_hydro_29_N"/>
</dbReference>
<comment type="similarity">
    <text evidence="2">Belongs to the glycosyl hydrolase 29 family.</text>
</comment>
<dbReference type="GO" id="GO:0004560">
    <property type="term" value="F:alpha-L-fucosidase activity"/>
    <property type="evidence" value="ECO:0007669"/>
    <property type="project" value="InterPro"/>
</dbReference>
<sequence length="417" mass="48057">MMSQPLKRIQQYEDMGIGLFIHWGLYSQLSVGEWTEYIHERNQQKYEQLIDRFTASDFNADDIVAQAKRMGAKYIVLTTKHHEGFFLYDTHGLSDFDVMHSPAKRDLISEFVSACRKNGIKPFFYMATYDWHSPLYEHDFDAYLEYLRKSVEILAKNYGPVGGFWFDGNWNKKTANWKLDELYGTIRRYQPDAMIINNTGLKNRGKISNQEIDAVTYERHTPDLIYHGENDGKYVAGETSLTLNQHWGYATQDLDYKSPREVIENVAHARHVGANILVNIGLDGTGNIIPIQRSYMELLGKWTAMAHDALYKTRPDSERLSNGHPRDFVLTDSNNSYLFIQDLGVVGNENVVLGGEGSNLRSFVGFYDKITKISWLDNQQPIHFMQDSQRGTLTIDANGYSYGRDWVIRIAKVDLKK</sequence>
<protein>
    <recommendedName>
        <fullName evidence="3">alpha-L-fucosidase</fullName>
        <ecNumber evidence="3">3.2.1.51</ecNumber>
    </recommendedName>
</protein>
<comment type="caution">
    <text evidence="8">The sequence shown here is derived from an EMBL/GenBank/DDBJ whole genome shotgun (WGS) entry which is preliminary data.</text>
</comment>
<organism evidence="8 9">
    <name type="scientific">Lactiplantibacillus fabifermentans DSM 21115</name>
    <dbReference type="NCBI Taxonomy" id="1413187"/>
    <lineage>
        <taxon>Bacteria</taxon>
        <taxon>Bacillati</taxon>
        <taxon>Bacillota</taxon>
        <taxon>Bacilli</taxon>
        <taxon>Lactobacillales</taxon>
        <taxon>Lactobacillaceae</taxon>
        <taxon>Lactiplantibacillus</taxon>
    </lineage>
</organism>
<evidence type="ECO:0000256" key="4">
    <source>
        <dbReference type="ARBA" id="ARBA00022729"/>
    </source>
</evidence>
<dbReference type="PRINTS" id="PR00741">
    <property type="entry name" value="GLHYDRLASE29"/>
</dbReference>
<dbReference type="Pfam" id="PF01120">
    <property type="entry name" value="Alpha_L_fucos"/>
    <property type="match status" value="1"/>
</dbReference>
<dbReference type="Proteomes" id="UP000050920">
    <property type="component" value="Unassembled WGS sequence"/>
</dbReference>
<keyword evidence="6" id="KW-0326">Glycosidase</keyword>
<evidence type="ECO:0000313" key="8">
    <source>
        <dbReference type="EMBL" id="KRO27853.1"/>
    </source>
</evidence>
<keyword evidence="4" id="KW-0732">Signal</keyword>
<accession>A0A0R2NVF3</accession>
<evidence type="ECO:0000313" key="9">
    <source>
        <dbReference type="Proteomes" id="UP000050920"/>
    </source>
</evidence>
<dbReference type="SUPFAM" id="SSF51445">
    <property type="entry name" value="(Trans)glycosidases"/>
    <property type="match status" value="1"/>
</dbReference>
<dbReference type="EMBL" id="AYGX02000066">
    <property type="protein sequence ID" value="KRO27853.1"/>
    <property type="molecule type" value="Genomic_DNA"/>
</dbReference>
<dbReference type="GO" id="GO:0006004">
    <property type="term" value="P:fucose metabolic process"/>
    <property type="evidence" value="ECO:0007669"/>
    <property type="project" value="InterPro"/>
</dbReference>
<evidence type="ECO:0000256" key="1">
    <source>
        <dbReference type="ARBA" id="ARBA00004071"/>
    </source>
</evidence>
<reference evidence="8 9" key="1">
    <citation type="journal article" date="2015" name="Genome Announc.">
        <title>Expanding the biotechnology potential of lactobacilli through comparative genomics of 213 strains and associated genera.</title>
        <authorList>
            <person name="Sun Z."/>
            <person name="Harris H.M."/>
            <person name="McCann A."/>
            <person name="Guo C."/>
            <person name="Argimon S."/>
            <person name="Zhang W."/>
            <person name="Yang X."/>
            <person name="Jeffery I.B."/>
            <person name="Cooney J.C."/>
            <person name="Kagawa T.F."/>
            <person name="Liu W."/>
            <person name="Song Y."/>
            <person name="Salvetti E."/>
            <person name="Wrobel A."/>
            <person name="Rasinkangas P."/>
            <person name="Parkhill J."/>
            <person name="Rea M.C."/>
            <person name="O'Sullivan O."/>
            <person name="Ritari J."/>
            <person name="Douillard F.P."/>
            <person name="Paul Ross R."/>
            <person name="Yang R."/>
            <person name="Briner A.E."/>
            <person name="Felis G.E."/>
            <person name="de Vos W.M."/>
            <person name="Barrangou R."/>
            <person name="Klaenhammer T.R."/>
            <person name="Caufield P.W."/>
            <person name="Cui Y."/>
            <person name="Zhang H."/>
            <person name="O'Toole P.W."/>
        </authorList>
    </citation>
    <scope>NUCLEOTIDE SEQUENCE [LARGE SCALE GENOMIC DNA]</scope>
    <source>
        <strain evidence="8 9">DSM 21115</strain>
    </source>
</reference>
<keyword evidence="9" id="KW-1185">Reference proteome</keyword>
<dbReference type="SMART" id="SM00812">
    <property type="entry name" value="Alpha_L_fucos"/>
    <property type="match status" value="1"/>
</dbReference>
<dbReference type="GO" id="GO:0016139">
    <property type="term" value="P:glycoside catabolic process"/>
    <property type="evidence" value="ECO:0007669"/>
    <property type="project" value="TreeGrafter"/>
</dbReference>
<evidence type="ECO:0000256" key="2">
    <source>
        <dbReference type="ARBA" id="ARBA00007951"/>
    </source>
</evidence>
<dbReference type="InterPro" id="IPR016286">
    <property type="entry name" value="FUC_metazoa-typ"/>
</dbReference>